<dbReference type="GeneID" id="79317285"/>
<dbReference type="EMBL" id="JBHTBF010000003">
    <property type="protein sequence ID" value="MFC7318531.1"/>
    <property type="molecule type" value="Genomic_DNA"/>
</dbReference>
<feature type="transmembrane region" description="Helical" evidence="1">
    <location>
        <begin position="81"/>
        <end position="102"/>
    </location>
</feature>
<comment type="caution">
    <text evidence="2">The sequence shown here is derived from an EMBL/GenBank/DDBJ whole genome shotgun (WGS) entry which is preliminary data.</text>
</comment>
<proteinExistence type="predicted"/>
<keyword evidence="1" id="KW-0812">Transmembrane</keyword>
<keyword evidence="1" id="KW-1133">Transmembrane helix</keyword>
<keyword evidence="3" id="KW-1185">Reference proteome</keyword>
<feature type="transmembrane region" description="Helical" evidence="1">
    <location>
        <begin position="48"/>
        <end position="69"/>
    </location>
</feature>
<dbReference type="RefSeq" id="WP_276306627.1">
    <property type="nucleotide sequence ID" value="NZ_CP119993.1"/>
</dbReference>
<keyword evidence="1" id="KW-0472">Membrane</keyword>
<name>A0ABD6ADZ6_9EURY</name>
<protein>
    <submittedName>
        <fullName evidence="2">Uncharacterized protein</fullName>
    </submittedName>
</protein>
<gene>
    <name evidence="2" type="ORF">ACFQPE_17275</name>
</gene>
<dbReference type="AlphaFoldDB" id="A0ABD6ADZ6"/>
<feature type="transmembrane region" description="Helical" evidence="1">
    <location>
        <begin position="21"/>
        <end position="42"/>
    </location>
</feature>
<organism evidence="2 3">
    <name type="scientific">Halomarina halobia</name>
    <dbReference type="NCBI Taxonomy" id="3033386"/>
    <lineage>
        <taxon>Archaea</taxon>
        <taxon>Methanobacteriati</taxon>
        <taxon>Methanobacteriota</taxon>
        <taxon>Stenosarchaea group</taxon>
        <taxon>Halobacteria</taxon>
        <taxon>Halobacteriales</taxon>
        <taxon>Natronomonadaceae</taxon>
        <taxon>Halomarina</taxon>
    </lineage>
</organism>
<accession>A0ABD6ADZ6</accession>
<dbReference type="Proteomes" id="UP001596547">
    <property type="component" value="Unassembled WGS sequence"/>
</dbReference>
<sequence>MGITARLGRHARGVRLNVTPLGPLEWLGAFLAVVTGLIHVYLFLRTGFLPFLLAGAGFFGGVGLLFTAFPRRLLYAMGVPYLGVQIVLWVLTGMGSFALGVFDKTVQTLLVGLLVALLLIELEIDLIEEVSTVWDDRDEE</sequence>
<feature type="transmembrane region" description="Helical" evidence="1">
    <location>
        <begin position="108"/>
        <end position="127"/>
    </location>
</feature>
<reference evidence="2 3" key="1">
    <citation type="journal article" date="2019" name="Int. J. Syst. Evol. Microbiol.">
        <title>The Global Catalogue of Microorganisms (GCM) 10K type strain sequencing project: providing services to taxonomists for standard genome sequencing and annotation.</title>
        <authorList>
            <consortium name="The Broad Institute Genomics Platform"/>
            <consortium name="The Broad Institute Genome Sequencing Center for Infectious Disease"/>
            <person name="Wu L."/>
            <person name="Ma J."/>
        </authorList>
    </citation>
    <scope>NUCLEOTIDE SEQUENCE [LARGE SCALE GENOMIC DNA]</scope>
    <source>
        <strain evidence="2 3">PSR21</strain>
    </source>
</reference>
<evidence type="ECO:0000313" key="2">
    <source>
        <dbReference type="EMBL" id="MFC7318531.1"/>
    </source>
</evidence>
<evidence type="ECO:0000256" key="1">
    <source>
        <dbReference type="SAM" id="Phobius"/>
    </source>
</evidence>
<evidence type="ECO:0000313" key="3">
    <source>
        <dbReference type="Proteomes" id="UP001596547"/>
    </source>
</evidence>